<keyword evidence="4" id="KW-0732">Signal</keyword>
<evidence type="ECO:0000313" key="6">
    <source>
        <dbReference type="EMBL" id="OXA93545.1"/>
    </source>
</evidence>
<reference evidence="6 8" key="2">
    <citation type="submission" date="2016-11" db="EMBL/GenBank/DDBJ databases">
        <title>Whole genomes of Flavobacteriaceae.</title>
        <authorList>
            <person name="Stine C."/>
            <person name="Li C."/>
            <person name="Tadesse D."/>
        </authorList>
    </citation>
    <scope>NUCLEOTIDE SEQUENCE [LARGE SCALE GENOMIC DNA]</scope>
    <source>
        <strain evidence="6 8">ATCC 29551</strain>
    </source>
</reference>
<dbReference type="SUPFAM" id="SSF48403">
    <property type="entry name" value="Ankyrin repeat"/>
    <property type="match status" value="1"/>
</dbReference>
<evidence type="ECO:0000313" key="8">
    <source>
        <dbReference type="Proteomes" id="UP000198424"/>
    </source>
</evidence>
<feature type="signal peptide" evidence="4">
    <location>
        <begin position="1"/>
        <end position="18"/>
    </location>
</feature>
<dbReference type="eggNOG" id="COG0666">
    <property type="taxonomic scope" value="Bacteria"/>
</dbReference>
<sequence>MKKLLLLFLLGFSISTYSQESGEKLFKAIFEHNLDAVKKIIKKDKSQANYIRKINQSFYIPVLMQAVMNNELEISKFLIENGADINKTDGFKMTCLMWAAANQNIELTKLLLNKGADKNIKDDNGMTALKAAEETKNNEIIQLLK</sequence>
<feature type="chain" id="PRO_5001803221" evidence="4">
    <location>
        <begin position="19"/>
        <end position="145"/>
    </location>
</feature>
<feature type="repeat" description="ANK" evidence="3">
    <location>
        <begin position="63"/>
        <end position="90"/>
    </location>
</feature>
<evidence type="ECO:0000256" key="3">
    <source>
        <dbReference type="PROSITE-ProRule" id="PRU00023"/>
    </source>
</evidence>
<dbReference type="AlphaFoldDB" id="A0A086AR06"/>
<dbReference type="RefSeq" id="WP_035619121.1">
    <property type="nucleotide sequence ID" value="NZ_JBEWQG010000032.1"/>
</dbReference>
<dbReference type="EMBL" id="JPRM01000004">
    <property type="protein sequence ID" value="KFF19120.1"/>
    <property type="molecule type" value="Genomic_DNA"/>
</dbReference>
<dbReference type="OrthoDB" id="5657095at2"/>
<dbReference type="EMBL" id="MUGY01000013">
    <property type="protein sequence ID" value="OXA93545.1"/>
    <property type="molecule type" value="Genomic_DNA"/>
</dbReference>
<keyword evidence="2 3" id="KW-0040">ANK repeat</keyword>
<evidence type="ECO:0000256" key="1">
    <source>
        <dbReference type="ARBA" id="ARBA00022737"/>
    </source>
</evidence>
<evidence type="ECO:0000313" key="7">
    <source>
        <dbReference type="Proteomes" id="UP000028712"/>
    </source>
</evidence>
<evidence type="ECO:0000256" key="2">
    <source>
        <dbReference type="ARBA" id="ARBA00023043"/>
    </source>
</evidence>
<evidence type="ECO:0000256" key="4">
    <source>
        <dbReference type="SAM" id="SignalP"/>
    </source>
</evidence>
<name>A0A086AR06_FLAHY</name>
<dbReference type="SMART" id="SM00248">
    <property type="entry name" value="ANK"/>
    <property type="match status" value="2"/>
</dbReference>
<dbReference type="PROSITE" id="PS50297">
    <property type="entry name" value="ANK_REP_REGION"/>
    <property type="match status" value="2"/>
</dbReference>
<dbReference type="STRING" id="991.IW20_03985"/>
<comment type="caution">
    <text evidence="5">The sequence shown here is derived from an EMBL/GenBank/DDBJ whole genome shotgun (WGS) entry which is preliminary data.</text>
</comment>
<accession>A0A086AR06</accession>
<keyword evidence="1" id="KW-0677">Repeat</keyword>
<gene>
    <name evidence="6" type="ORF">B0A62_12370</name>
    <name evidence="5" type="ORF">IW20_03985</name>
</gene>
<evidence type="ECO:0000313" key="5">
    <source>
        <dbReference type="EMBL" id="KFF19120.1"/>
    </source>
</evidence>
<dbReference type="InterPro" id="IPR036770">
    <property type="entry name" value="Ankyrin_rpt-contain_sf"/>
</dbReference>
<keyword evidence="8" id="KW-1185">Reference proteome</keyword>
<feature type="repeat" description="ANK" evidence="3">
    <location>
        <begin position="91"/>
        <end position="123"/>
    </location>
</feature>
<dbReference type="PANTHER" id="PTHR24188">
    <property type="entry name" value="ANKYRIN REPEAT PROTEIN"/>
    <property type="match status" value="1"/>
</dbReference>
<dbReference type="PROSITE" id="PS50088">
    <property type="entry name" value="ANK_REPEAT"/>
    <property type="match status" value="2"/>
</dbReference>
<dbReference type="Proteomes" id="UP000198424">
    <property type="component" value="Unassembled WGS sequence"/>
</dbReference>
<dbReference type="Proteomes" id="UP000028712">
    <property type="component" value="Unassembled WGS sequence"/>
</dbReference>
<organism evidence="5 7">
    <name type="scientific">Flavobacterium hydatis</name>
    <name type="common">Cytophaga aquatilis</name>
    <dbReference type="NCBI Taxonomy" id="991"/>
    <lineage>
        <taxon>Bacteria</taxon>
        <taxon>Pseudomonadati</taxon>
        <taxon>Bacteroidota</taxon>
        <taxon>Flavobacteriia</taxon>
        <taxon>Flavobacteriales</taxon>
        <taxon>Flavobacteriaceae</taxon>
        <taxon>Flavobacterium</taxon>
    </lineage>
</organism>
<dbReference type="Gene3D" id="1.25.40.20">
    <property type="entry name" value="Ankyrin repeat-containing domain"/>
    <property type="match status" value="1"/>
</dbReference>
<proteinExistence type="predicted"/>
<dbReference type="PANTHER" id="PTHR24188:SF29">
    <property type="entry name" value="GH09064P"/>
    <property type="match status" value="1"/>
</dbReference>
<dbReference type="Pfam" id="PF12796">
    <property type="entry name" value="Ank_2"/>
    <property type="match status" value="1"/>
</dbReference>
<dbReference type="InterPro" id="IPR002110">
    <property type="entry name" value="Ankyrin_rpt"/>
</dbReference>
<protein>
    <submittedName>
        <fullName evidence="5">Uncharacterized protein</fullName>
    </submittedName>
</protein>
<reference evidence="5 7" key="1">
    <citation type="submission" date="2014-07" db="EMBL/GenBank/DDBJ databases">
        <title>Genome of Flavobacterium hydatis DSM 2063.</title>
        <authorList>
            <person name="Pipes S.E."/>
            <person name="Stropko S.J."/>
            <person name="Newman J.D."/>
        </authorList>
    </citation>
    <scope>NUCLEOTIDE SEQUENCE [LARGE SCALE GENOMIC DNA]</scope>
    <source>
        <strain evidence="5 7">DSM 2063</strain>
    </source>
</reference>